<reference evidence="1" key="1">
    <citation type="submission" date="2019-11" db="EMBL/GenBank/DDBJ databases">
        <authorList>
            <person name="Li J."/>
        </authorList>
    </citation>
    <scope>NUCLEOTIDE SEQUENCE</scope>
    <source>
        <strain evidence="1">B6B</strain>
    </source>
</reference>
<keyword evidence="2" id="KW-1185">Reference proteome</keyword>
<name>A0A6A8DE17_9BACI</name>
<accession>A0A6A8DE17</accession>
<dbReference type="Pfam" id="PF14069">
    <property type="entry name" value="SpoVIF"/>
    <property type="match status" value="1"/>
</dbReference>
<sequence length="69" mass="8402">MNRLLRQIGWKTGIPPTNMSDLLYRFQRTDFEDEYSARKFIKQATRQTGMPISRELEDMIVRKIIKRRR</sequence>
<evidence type="ECO:0000313" key="1">
    <source>
        <dbReference type="EMBL" id="MRH43903.1"/>
    </source>
</evidence>
<dbReference type="EMBL" id="WJNG01000012">
    <property type="protein sequence ID" value="MRH43903.1"/>
    <property type="molecule type" value="Genomic_DNA"/>
</dbReference>
<protein>
    <submittedName>
        <fullName evidence="1">Uncharacterized protein</fullName>
    </submittedName>
</protein>
<dbReference type="InterPro" id="IPR025942">
    <property type="entry name" value="SpoVIF"/>
</dbReference>
<proteinExistence type="predicted"/>
<organism evidence="1 2">
    <name type="scientific">Aquibacillus halophilus</name>
    <dbReference type="NCBI Taxonomy" id="930132"/>
    <lineage>
        <taxon>Bacteria</taxon>
        <taxon>Bacillati</taxon>
        <taxon>Bacillota</taxon>
        <taxon>Bacilli</taxon>
        <taxon>Bacillales</taxon>
        <taxon>Bacillaceae</taxon>
        <taxon>Aquibacillus</taxon>
    </lineage>
</organism>
<gene>
    <name evidence="1" type="ORF">GH741_14770</name>
</gene>
<dbReference type="RefSeq" id="WP_153737526.1">
    <property type="nucleotide sequence ID" value="NZ_WJNG01000012.1"/>
</dbReference>
<dbReference type="Proteomes" id="UP000799092">
    <property type="component" value="Unassembled WGS sequence"/>
</dbReference>
<comment type="caution">
    <text evidence="1">The sequence shown here is derived from an EMBL/GenBank/DDBJ whole genome shotgun (WGS) entry which is preliminary data.</text>
</comment>
<evidence type="ECO:0000313" key="2">
    <source>
        <dbReference type="Proteomes" id="UP000799092"/>
    </source>
</evidence>
<dbReference type="AlphaFoldDB" id="A0A6A8DE17"/>